<gene>
    <name evidence="1" type="ORF">ENW96_02255</name>
</gene>
<name>A0A7C3V3X7_9BACT</name>
<protein>
    <submittedName>
        <fullName evidence="1">Uncharacterized protein</fullName>
    </submittedName>
</protein>
<reference evidence="1" key="1">
    <citation type="journal article" date="2020" name="mSystems">
        <title>Genome- and Community-Level Interaction Insights into Carbon Utilization and Element Cycling Functions of Hydrothermarchaeota in Hydrothermal Sediment.</title>
        <authorList>
            <person name="Zhou Z."/>
            <person name="Liu Y."/>
            <person name="Xu W."/>
            <person name="Pan J."/>
            <person name="Luo Z.H."/>
            <person name="Li M."/>
        </authorList>
    </citation>
    <scope>NUCLEOTIDE SEQUENCE [LARGE SCALE GENOMIC DNA]</scope>
    <source>
        <strain evidence="1">SpSt-897</strain>
    </source>
</reference>
<sequence length="72" mass="8522">MSDLVETYSGHRVHEKPLRFRRQGVWLAVVQVLSRWQEPGALGFTVLADDSRKYFLKYNQENDIWKVSILSR</sequence>
<dbReference type="EMBL" id="DTMF01000056">
    <property type="protein sequence ID" value="HGF33195.1"/>
    <property type="molecule type" value="Genomic_DNA"/>
</dbReference>
<accession>A0A7C3V3X7</accession>
<proteinExistence type="predicted"/>
<comment type="caution">
    <text evidence="1">The sequence shown here is derived from an EMBL/GenBank/DDBJ whole genome shotgun (WGS) entry which is preliminary data.</text>
</comment>
<dbReference type="AlphaFoldDB" id="A0A7C3V3X7"/>
<evidence type="ECO:0000313" key="1">
    <source>
        <dbReference type="EMBL" id="HGF33195.1"/>
    </source>
</evidence>
<organism evidence="1">
    <name type="scientific">Desulfobacca acetoxidans</name>
    <dbReference type="NCBI Taxonomy" id="60893"/>
    <lineage>
        <taxon>Bacteria</taxon>
        <taxon>Pseudomonadati</taxon>
        <taxon>Thermodesulfobacteriota</taxon>
        <taxon>Desulfobaccia</taxon>
        <taxon>Desulfobaccales</taxon>
        <taxon>Desulfobaccaceae</taxon>
        <taxon>Desulfobacca</taxon>
    </lineage>
</organism>